<proteinExistence type="predicted"/>
<comment type="caution">
    <text evidence="3">The sequence shown here is derived from an EMBL/GenBank/DDBJ whole genome shotgun (WGS) entry which is preliminary data.</text>
</comment>
<evidence type="ECO:0000256" key="1">
    <source>
        <dbReference type="SAM" id="MobiDB-lite"/>
    </source>
</evidence>
<sequence>MKMKSMKIKLIFALFLLSFAIPIPAQAQFFKKLKKNVEEKIVQRASDKTDELLNGKEGETGISESEESNPVPSTKKEDTQSGKISKEPTKKLASLGNDDNVITYKAPSKEFIDVVIQSHDGLPRYGSLYFYRGKTAPTNNMAYKNLVELKFLKDAYGDMDRSKLTKYDQTQTGDQKVKNSYFSQQHLLGVASYVCSDGVLKDSFCDSETKSNCVFYDRAGDRKRIGYWGGAGKNEFAQMRSYLGFLKNYFTSLKDWSGTFYKDGTQIAYYVNRAAVAEKYDFKNKGYWISNVISRFGTSFMLHHSGFLPYTENEKALESSGKKFFLSVDPSTAKELNLQERAPVFTVFKVKVYPKIRNHTNVALEFELESQTIEVYRDIALTQKMGEIDIQSLKSKY</sequence>
<dbReference type="AlphaFoldDB" id="A0A371JRW2"/>
<feature type="compositionally biased region" description="Basic and acidic residues" evidence="1">
    <location>
        <begin position="48"/>
        <end position="59"/>
    </location>
</feature>
<protein>
    <recommendedName>
        <fullName evidence="5">DUF4852 domain-containing protein</fullName>
    </recommendedName>
</protein>
<evidence type="ECO:0008006" key="5">
    <source>
        <dbReference type="Google" id="ProtNLM"/>
    </source>
</evidence>
<accession>A0A371JRW2</accession>
<evidence type="ECO:0000256" key="2">
    <source>
        <dbReference type="SAM" id="SignalP"/>
    </source>
</evidence>
<keyword evidence="4" id="KW-1185">Reference proteome</keyword>
<reference evidence="3 4" key="1">
    <citation type="submission" date="2018-08" db="EMBL/GenBank/DDBJ databases">
        <title>Muricauda nanhaiensis sp. nov., isolated from seawater of the South China Sea.</title>
        <authorList>
            <person name="Dang Y."/>
        </authorList>
    </citation>
    <scope>NUCLEOTIDE SEQUENCE [LARGE SCALE GENOMIC DNA]</scope>
    <source>
        <strain evidence="3 4">SM1704</strain>
    </source>
</reference>
<name>A0A371JRW2_9FLAO</name>
<gene>
    <name evidence="3" type="ORF">DX873_12840</name>
</gene>
<dbReference type="Proteomes" id="UP000261828">
    <property type="component" value="Unassembled WGS sequence"/>
</dbReference>
<evidence type="ECO:0000313" key="4">
    <source>
        <dbReference type="Proteomes" id="UP000261828"/>
    </source>
</evidence>
<dbReference type="EMBL" id="QTJX01000002">
    <property type="protein sequence ID" value="RDY60206.1"/>
    <property type="molecule type" value="Genomic_DNA"/>
</dbReference>
<feature type="compositionally biased region" description="Basic and acidic residues" evidence="1">
    <location>
        <begin position="74"/>
        <end position="90"/>
    </location>
</feature>
<organism evidence="3 4">
    <name type="scientific">Flagellimonas nanhaiensis</name>
    <dbReference type="NCBI Taxonomy" id="2292706"/>
    <lineage>
        <taxon>Bacteria</taxon>
        <taxon>Pseudomonadati</taxon>
        <taxon>Bacteroidota</taxon>
        <taxon>Flavobacteriia</taxon>
        <taxon>Flavobacteriales</taxon>
        <taxon>Flavobacteriaceae</taxon>
        <taxon>Flagellimonas</taxon>
    </lineage>
</organism>
<feature type="region of interest" description="Disordered" evidence="1">
    <location>
        <begin position="48"/>
        <end position="91"/>
    </location>
</feature>
<feature type="signal peptide" evidence="2">
    <location>
        <begin position="1"/>
        <end position="27"/>
    </location>
</feature>
<feature type="chain" id="PRO_5016803378" description="DUF4852 domain-containing protein" evidence="2">
    <location>
        <begin position="28"/>
        <end position="397"/>
    </location>
</feature>
<keyword evidence="2" id="KW-0732">Signal</keyword>
<evidence type="ECO:0000313" key="3">
    <source>
        <dbReference type="EMBL" id="RDY60206.1"/>
    </source>
</evidence>